<reference evidence="2" key="1">
    <citation type="submission" date="2021-06" db="EMBL/GenBank/DDBJ databases">
        <authorList>
            <person name="Kallberg Y."/>
            <person name="Tangrot J."/>
            <person name="Rosling A."/>
        </authorList>
    </citation>
    <scope>NUCLEOTIDE SEQUENCE</scope>
    <source>
        <strain evidence="2">CL551</strain>
    </source>
</reference>
<evidence type="ECO:0000256" key="1">
    <source>
        <dbReference type="SAM" id="MobiDB-lite"/>
    </source>
</evidence>
<dbReference type="AlphaFoldDB" id="A0A9N9J888"/>
<sequence length="246" mass="27501">EDTIVSEETSISKSYKDTNQSSVNDISTEIRNPNDVSTETLNSNDTHEQIISRNVESNTSNLDIYQESVTPISLKETISLEEKEENEFLDSKHRETVRKEIIENIKKSSRDQELLSTPENTIPKISISPNKNVPISEAEKSLLNKDLNIQDTKLSSSESKSSIIFSSNQKQSAISSEIKIPYNQKVEQGLISELSTFINKKSLSNSIPDRQILENMLDGDDSTSGSASHLAHLFDKAKKTGQKEIL</sequence>
<dbReference type="Proteomes" id="UP000789342">
    <property type="component" value="Unassembled WGS sequence"/>
</dbReference>
<comment type="caution">
    <text evidence="2">The sequence shown here is derived from an EMBL/GenBank/DDBJ whole genome shotgun (WGS) entry which is preliminary data.</text>
</comment>
<feature type="non-terminal residue" evidence="2">
    <location>
        <position position="246"/>
    </location>
</feature>
<proteinExistence type="predicted"/>
<gene>
    <name evidence="2" type="ORF">AMORRO_LOCUS16443</name>
</gene>
<dbReference type="OrthoDB" id="2423674at2759"/>
<dbReference type="EMBL" id="CAJVPV010045148">
    <property type="protein sequence ID" value="CAG8768659.1"/>
    <property type="molecule type" value="Genomic_DNA"/>
</dbReference>
<feature type="compositionally biased region" description="Polar residues" evidence="1">
    <location>
        <begin position="1"/>
        <end position="44"/>
    </location>
</feature>
<organism evidence="2 3">
    <name type="scientific">Acaulospora morrowiae</name>
    <dbReference type="NCBI Taxonomy" id="94023"/>
    <lineage>
        <taxon>Eukaryota</taxon>
        <taxon>Fungi</taxon>
        <taxon>Fungi incertae sedis</taxon>
        <taxon>Mucoromycota</taxon>
        <taxon>Glomeromycotina</taxon>
        <taxon>Glomeromycetes</taxon>
        <taxon>Diversisporales</taxon>
        <taxon>Acaulosporaceae</taxon>
        <taxon>Acaulospora</taxon>
    </lineage>
</organism>
<name>A0A9N9J888_9GLOM</name>
<protein>
    <submittedName>
        <fullName evidence="2">3470_t:CDS:1</fullName>
    </submittedName>
</protein>
<evidence type="ECO:0000313" key="3">
    <source>
        <dbReference type="Proteomes" id="UP000789342"/>
    </source>
</evidence>
<accession>A0A9N9J888</accession>
<feature type="region of interest" description="Disordered" evidence="1">
    <location>
        <begin position="1"/>
        <end position="47"/>
    </location>
</feature>
<keyword evidence="3" id="KW-1185">Reference proteome</keyword>
<feature type="non-terminal residue" evidence="2">
    <location>
        <position position="1"/>
    </location>
</feature>
<evidence type="ECO:0000313" key="2">
    <source>
        <dbReference type="EMBL" id="CAG8768659.1"/>
    </source>
</evidence>